<dbReference type="FunCoup" id="A0A1V9XHL7">
    <property type="interactions" value="21"/>
</dbReference>
<dbReference type="GO" id="GO:0005634">
    <property type="term" value="C:nucleus"/>
    <property type="evidence" value="ECO:0007669"/>
    <property type="project" value="UniProtKB-SubCell"/>
</dbReference>
<dbReference type="InterPro" id="IPR050283">
    <property type="entry name" value="E-box_TF_Regulators"/>
</dbReference>
<dbReference type="STRING" id="418985.A0A1V9XHL7"/>
<reference evidence="7 8" key="1">
    <citation type="journal article" date="2017" name="Gigascience">
        <title>Draft genome of the honey bee ectoparasitic mite, Tropilaelaps mercedesae, is shaped by the parasitic life history.</title>
        <authorList>
            <person name="Dong X."/>
            <person name="Armstrong S.D."/>
            <person name="Xia D."/>
            <person name="Makepeace B.L."/>
            <person name="Darby A.C."/>
            <person name="Kadowaki T."/>
        </authorList>
    </citation>
    <scope>NUCLEOTIDE SEQUENCE [LARGE SCALE GENOMIC DNA]</scope>
    <source>
        <strain evidence="7">Wuxi-XJTLU</strain>
    </source>
</reference>
<keyword evidence="8" id="KW-1185">Reference proteome</keyword>
<sequence length="317" mass="34119">MELDMPITRVLLSAGPSGLQASKGAKLTVQPAQVVSKLPVQLASSPTKSSSNAATSAIGKICESNKYKMSVARRNERERKRVQHVNRTFDTLRHHVQGYRNANKKMSKVETLRCAAEYIRELRTILGLSEENGSLCASVHSERPINAGAFDYQMPITPSSPVQPAQATSFEYPAELLCSPGSSISSPLPSSPSTPGPADVLAHPHSGSVPTSPASSGAVSCNIFLEHQQTPLFDGSMRDGLVIVKQEPPECLTPDMCTAMSFDFNGNSTSLTSAVDIGEPHLRELDEQSYSKLAAALQQHPGEPLTHLDLNDLTCKR</sequence>
<proteinExistence type="predicted"/>
<dbReference type="AlphaFoldDB" id="A0A1V9XHL7"/>
<evidence type="ECO:0000313" key="8">
    <source>
        <dbReference type="Proteomes" id="UP000192247"/>
    </source>
</evidence>
<dbReference type="Gene3D" id="4.10.280.10">
    <property type="entry name" value="Helix-loop-helix DNA-binding domain"/>
    <property type="match status" value="1"/>
</dbReference>
<evidence type="ECO:0000256" key="1">
    <source>
        <dbReference type="ARBA" id="ARBA00004123"/>
    </source>
</evidence>
<dbReference type="PROSITE" id="PS50888">
    <property type="entry name" value="BHLH"/>
    <property type="match status" value="1"/>
</dbReference>
<evidence type="ECO:0000256" key="5">
    <source>
        <dbReference type="SAM" id="MobiDB-lite"/>
    </source>
</evidence>
<dbReference type="GO" id="GO:0007399">
    <property type="term" value="P:nervous system development"/>
    <property type="evidence" value="ECO:0007669"/>
    <property type="project" value="UniProtKB-KW"/>
</dbReference>
<name>A0A1V9XHL7_9ACAR</name>
<keyword evidence="4" id="KW-0539">Nucleus</keyword>
<dbReference type="InParanoid" id="A0A1V9XHL7"/>
<gene>
    <name evidence="7" type="ORF">BIW11_01225</name>
</gene>
<protein>
    <submittedName>
        <fullName evidence="7">Helix-loop-helix protein-like</fullName>
    </submittedName>
</protein>
<dbReference type="SUPFAM" id="SSF47459">
    <property type="entry name" value="HLH, helix-loop-helix DNA-binding domain"/>
    <property type="match status" value="1"/>
</dbReference>
<keyword evidence="2" id="KW-0524">Neurogenesis</keyword>
<dbReference type="OrthoDB" id="9946827at2759"/>
<keyword evidence="3" id="KW-0238">DNA-binding</keyword>
<dbReference type="FunFam" id="4.10.280.10:FF:000029">
    <property type="entry name" value="Achaete-scute family bHLH transcription factor 1"/>
    <property type="match status" value="1"/>
</dbReference>
<feature type="region of interest" description="Disordered" evidence="5">
    <location>
        <begin position="183"/>
        <end position="214"/>
    </location>
</feature>
<feature type="domain" description="BHLH" evidence="6">
    <location>
        <begin position="69"/>
        <end position="122"/>
    </location>
</feature>
<evidence type="ECO:0000256" key="2">
    <source>
        <dbReference type="ARBA" id="ARBA00022902"/>
    </source>
</evidence>
<evidence type="ECO:0000313" key="7">
    <source>
        <dbReference type="EMBL" id="OQR72878.1"/>
    </source>
</evidence>
<dbReference type="GO" id="GO:0000981">
    <property type="term" value="F:DNA-binding transcription factor activity, RNA polymerase II-specific"/>
    <property type="evidence" value="ECO:0007669"/>
    <property type="project" value="TreeGrafter"/>
</dbReference>
<accession>A0A1V9XHL7</accession>
<comment type="subcellular location">
    <subcellularLocation>
        <location evidence="1">Nucleus</location>
    </subcellularLocation>
</comment>
<dbReference type="Pfam" id="PF00010">
    <property type="entry name" value="HLH"/>
    <property type="match status" value="1"/>
</dbReference>
<dbReference type="CDD" id="cd11418">
    <property type="entry name" value="bHLH_TS_ASCL"/>
    <property type="match status" value="1"/>
</dbReference>
<comment type="caution">
    <text evidence="7">The sequence shown here is derived from an EMBL/GenBank/DDBJ whole genome shotgun (WGS) entry which is preliminary data.</text>
</comment>
<dbReference type="SMART" id="SM00353">
    <property type="entry name" value="HLH"/>
    <property type="match status" value="1"/>
</dbReference>
<dbReference type="PANTHER" id="PTHR23349:SF108">
    <property type="entry name" value="BHLH DOMAIN-CONTAINING PROTEIN"/>
    <property type="match status" value="1"/>
</dbReference>
<dbReference type="PANTHER" id="PTHR23349">
    <property type="entry name" value="BASIC HELIX-LOOP-HELIX TRANSCRIPTION FACTOR, TWIST"/>
    <property type="match status" value="1"/>
</dbReference>
<evidence type="ECO:0000256" key="4">
    <source>
        <dbReference type="ARBA" id="ARBA00023242"/>
    </source>
</evidence>
<evidence type="ECO:0000256" key="3">
    <source>
        <dbReference type="ARBA" id="ARBA00023125"/>
    </source>
</evidence>
<dbReference type="GO" id="GO:0046983">
    <property type="term" value="F:protein dimerization activity"/>
    <property type="evidence" value="ECO:0007669"/>
    <property type="project" value="InterPro"/>
</dbReference>
<dbReference type="InterPro" id="IPR036638">
    <property type="entry name" value="HLH_DNA-bd_sf"/>
</dbReference>
<dbReference type="EMBL" id="MNPL01010878">
    <property type="protein sequence ID" value="OQR72878.1"/>
    <property type="molecule type" value="Genomic_DNA"/>
</dbReference>
<evidence type="ECO:0000259" key="6">
    <source>
        <dbReference type="PROSITE" id="PS50888"/>
    </source>
</evidence>
<organism evidence="7 8">
    <name type="scientific">Tropilaelaps mercedesae</name>
    <dbReference type="NCBI Taxonomy" id="418985"/>
    <lineage>
        <taxon>Eukaryota</taxon>
        <taxon>Metazoa</taxon>
        <taxon>Ecdysozoa</taxon>
        <taxon>Arthropoda</taxon>
        <taxon>Chelicerata</taxon>
        <taxon>Arachnida</taxon>
        <taxon>Acari</taxon>
        <taxon>Parasitiformes</taxon>
        <taxon>Mesostigmata</taxon>
        <taxon>Gamasina</taxon>
        <taxon>Dermanyssoidea</taxon>
        <taxon>Laelapidae</taxon>
        <taxon>Tropilaelaps</taxon>
    </lineage>
</organism>
<dbReference type="GO" id="GO:0000977">
    <property type="term" value="F:RNA polymerase II transcription regulatory region sequence-specific DNA binding"/>
    <property type="evidence" value="ECO:0007669"/>
    <property type="project" value="TreeGrafter"/>
</dbReference>
<dbReference type="Proteomes" id="UP000192247">
    <property type="component" value="Unassembled WGS sequence"/>
</dbReference>
<dbReference type="InterPro" id="IPR011598">
    <property type="entry name" value="bHLH_dom"/>
</dbReference>